<gene>
    <name evidence="9" type="ORF">GOP47_0005634</name>
</gene>
<evidence type="ECO:0000256" key="4">
    <source>
        <dbReference type="ARBA" id="ARBA00023125"/>
    </source>
</evidence>
<evidence type="ECO:0000313" key="9">
    <source>
        <dbReference type="EMBL" id="KAI5080155.1"/>
    </source>
</evidence>
<dbReference type="OrthoDB" id="1883964at2759"/>
<evidence type="ECO:0000256" key="6">
    <source>
        <dbReference type="ARBA" id="ARBA00023242"/>
    </source>
</evidence>
<dbReference type="AlphaFoldDB" id="A0A9D4ZPB3"/>
<evidence type="ECO:0000256" key="7">
    <source>
        <dbReference type="RuleBase" id="RU367160"/>
    </source>
</evidence>
<comment type="subcellular location">
    <subcellularLocation>
        <location evidence="1 7">Nucleus</location>
    </subcellularLocation>
</comment>
<sequence>MEDLGRMDHRHWPHFDHNHMKDYLKDHPALKLIDVLAQRDAAIAERDTALAEKKTAFAERDAALLQRDVAYADRNNAWIERDTALAALGMLRSNKDNNETAAKLMHMVNINVNGPFIEPIGAMLPAECQPAAGTMGGKKQQGKKTQEGGRKRKRAPKDSSQPPRRRGPKSSQKVEMQPEIPSDAMVEFKPDCNLEEIPRTSYGGDMAPYEMMLSMPIPYCSCTGGNQQCYRWGKGGWQSACCTNVLSMYPLPMSPVKRGARVPGRKMSGGAFKKILEKLAADGFDITLPIDLKNHWAKHGTNRYVTIK</sequence>
<keyword evidence="4 7" id="KW-0238">DNA-binding</keyword>
<dbReference type="SMART" id="SM01226">
    <property type="entry name" value="GAGA_bind"/>
    <property type="match status" value="1"/>
</dbReference>
<accession>A0A9D4ZPB3</accession>
<dbReference type="Proteomes" id="UP000886520">
    <property type="component" value="Chromosome 5"/>
</dbReference>
<comment type="function">
    <text evidence="7">Transcriptional regulator that specifically binds to GA-rich elements (GAGA-repeats) present in regulatory sequences of genes involved in developmental processes.</text>
</comment>
<evidence type="ECO:0000256" key="8">
    <source>
        <dbReference type="SAM" id="MobiDB-lite"/>
    </source>
</evidence>
<dbReference type="Pfam" id="PF06217">
    <property type="entry name" value="GAGA_bind"/>
    <property type="match status" value="1"/>
</dbReference>
<comment type="similarity">
    <text evidence="2 7">Belongs to the BBR/BPC family.</text>
</comment>
<keyword evidence="6 7" id="KW-0539">Nucleus</keyword>
<keyword evidence="10" id="KW-1185">Reference proteome</keyword>
<evidence type="ECO:0000256" key="1">
    <source>
        <dbReference type="ARBA" id="ARBA00004123"/>
    </source>
</evidence>
<comment type="caution">
    <text evidence="9">The sequence shown here is derived from an EMBL/GenBank/DDBJ whole genome shotgun (WGS) entry which is preliminary data.</text>
</comment>
<dbReference type="PANTHER" id="PTHR31421">
    <property type="entry name" value="PROTEIN BASIC PENTACYSTEINE3"/>
    <property type="match status" value="1"/>
</dbReference>
<proteinExistence type="inferred from homology"/>
<dbReference type="InterPro" id="IPR010409">
    <property type="entry name" value="GAGA-bd_tscrpt_act"/>
</dbReference>
<name>A0A9D4ZPB3_ADICA</name>
<protein>
    <recommendedName>
        <fullName evidence="7">GAGA-binding transcriptional activator</fullName>
    </recommendedName>
</protein>
<evidence type="ECO:0000256" key="3">
    <source>
        <dbReference type="ARBA" id="ARBA00023015"/>
    </source>
</evidence>
<dbReference type="GO" id="GO:0043565">
    <property type="term" value="F:sequence-specific DNA binding"/>
    <property type="evidence" value="ECO:0007669"/>
    <property type="project" value="TreeGrafter"/>
</dbReference>
<keyword evidence="3 7" id="KW-0805">Transcription regulation</keyword>
<dbReference type="PANTHER" id="PTHR31421:SF22">
    <property type="entry name" value="PROTEIN BASIC PENTACYSTEINE3"/>
    <property type="match status" value="1"/>
</dbReference>
<evidence type="ECO:0000256" key="5">
    <source>
        <dbReference type="ARBA" id="ARBA00023163"/>
    </source>
</evidence>
<evidence type="ECO:0000256" key="2">
    <source>
        <dbReference type="ARBA" id="ARBA00007911"/>
    </source>
</evidence>
<dbReference type="GO" id="GO:0003700">
    <property type="term" value="F:DNA-binding transcription factor activity"/>
    <property type="evidence" value="ECO:0007669"/>
    <property type="project" value="UniProtKB-UniRule"/>
</dbReference>
<dbReference type="EMBL" id="JABFUD020000005">
    <property type="protein sequence ID" value="KAI5080155.1"/>
    <property type="molecule type" value="Genomic_DNA"/>
</dbReference>
<reference evidence="9 10" key="1">
    <citation type="submission" date="2021-01" db="EMBL/GenBank/DDBJ databases">
        <title>Adiantum capillus-veneris genome.</title>
        <authorList>
            <person name="Fang Y."/>
            <person name="Liao Q."/>
        </authorList>
    </citation>
    <scope>NUCLEOTIDE SEQUENCE [LARGE SCALE GENOMIC DNA]</scope>
    <source>
        <strain evidence="9">H3</strain>
        <tissue evidence="9">Leaf</tissue>
    </source>
</reference>
<feature type="region of interest" description="Disordered" evidence="8">
    <location>
        <begin position="131"/>
        <end position="182"/>
    </location>
</feature>
<evidence type="ECO:0000313" key="10">
    <source>
        <dbReference type="Proteomes" id="UP000886520"/>
    </source>
</evidence>
<dbReference type="GO" id="GO:0009723">
    <property type="term" value="P:response to ethylene"/>
    <property type="evidence" value="ECO:0007669"/>
    <property type="project" value="TreeGrafter"/>
</dbReference>
<dbReference type="GO" id="GO:0005634">
    <property type="term" value="C:nucleus"/>
    <property type="evidence" value="ECO:0007669"/>
    <property type="project" value="UniProtKB-SubCell"/>
</dbReference>
<organism evidence="9 10">
    <name type="scientific">Adiantum capillus-veneris</name>
    <name type="common">Maidenhair fern</name>
    <dbReference type="NCBI Taxonomy" id="13818"/>
    <lineage>
        <taxon>Eukaryota</taxon>
        <taxon>Viridiplantae</taxon>
        <taxon>Streptophyta</taxon>
        <taxon>Embryophyta</taxon>
        <taxon>Tracheophyta</taxon>
        <taxon>Polypodiopsida</taxon>
        <taxon>Polypodiidae</taxon>
        <taxon>Polypodiales</taxon>
        <taxon>Pteridineae</taxon>
        <taxon>Pteridaceae</taxon>
        <taxon>Vittarioideae</taxon>
        <taxon>Adiantum</taxon>
    </lineage>
</organism>
<keyword evidence="5 7" id="KW-0804">Transcription</keyword>